<protein>
    <submittedName>
        <fullName evidence="2">Uncharacterized protein</fullName>
    </submittedName>
</protein>
<dbReference type="EMBL" id="BRXZ01001595">
    <property type="protein sequence ID" value="GMH74863.1"/>
    <property type="molecule type" value="Genomic_DNA"/>
</dbReference>
<feature type="non-terminal residue" evidence="2">
    <location>
        <position position="128"/>
    </location>
</feature>
<feature type="transmembrane region" description="Helical" evidence="1">
    <location>
        <begin position="105"/>
        <end position="127"/>
    </location>
</feature>
<organism evidence="2 3">
    <name type="scientific">Triparma retinervis</name>
    <dbReference type="NCBI Taxonomy" id="2557542"/>
    <lineage>
        <taxon>Eukaryota</taxon>
        <taxon>Sar</taxon>
        <taxon>Stramenopiles</taxon>
        <taxon>Ochrophyta</taxon>
        <taxon>Bolidophyceae</taxon>
        <taxon>Parmales</taxon>
        <taxon>Triparmaceae</taxon>
        <taxon>Triparma</taxon>
    </lineage>
</organism>
<keyword evidence="1" id="KW-0812">Transmembrane</keyword>
<keyword evidence="1" id="KW-0472">Membrane</keyword>
<gene>
    <name evidence="2" type="ORF">TrRE_jg546</name>
</gene>
<keyword evidence="1" id="KW-1133">Transmembrane helix</keyword>
<name>A0A9W7EFP7_9STRA</name>
<evidence type="ECO:0000256" key="1">
    <source>
        <dbReference type="SAM" id="Phobius"/>
    </source>
</evidence>
<reference evidence="2" key="1">
    <citation type="submission" date="2022-07" db="EMBL/GenBank/DDBJ databases">
        <title>Genome analysis of Parmales, a sister group of diatoms, reveals the evolutionary specialization of diatoms from phago-mixotrophs to photoautotrophs.</title>
        <authorList>
            <person name="Ban H."/>
            <person name="Sato S."/>
            <person name="Yoshikawa S."/>
            <person name="Kazumasa Y."/>
            <person name="Nakamura Y."/>
            <person name="Ichinomiya M."/>
            <person name="Saitoh K."/>
            <person name="Sato N."/>
            <person name="Blanc-Mathieu R."/>
            <person name="Endo H."/>
            <person name="Kuwata A."/>
            <person name="Ogata H."/>
        </authorList>
    </citation>
    <scope>NUCLEOTIDE SEQUENCE</scope>
</reference>
<sequence>VRSSSRDFVGIFPKFLHKHFLKMAFMLGGSFVVFHFLVFPLWFTLVGPMIKGQGGSLKEDNFTHEFSALVTISHTAALVIGLVFAKNSPSSQNLKHLWRDVREGGGGGGSGATVLFSLAVFGGLACVE</sequence>
<feature type="transmembrane region" description="Helical" evidence="1">
    <location>
        <begin position="20"/>
        <end position="45"/>
    </location>
</feature>
<dbReference type="Proteomes" id="UP001165082">
    <property type="component" value="Unassembled WGS sequence"/>
</dbReference>
<comment type="caution">
    <text evidence="2">The sequence shown here is derived from an EMBL/GenBank/DDBJ whole genome shotgun (WGS) entry which is preliminary data.</text>
</comment>
<keyword evidence="3" id="KW-1185">Reference proteome</keyword>
<feature type="transmembrane region" description="Helical" evidence="1">
    <location>
        <begin position="66"/>
        <end position="85"/>
    </location>
</feature>
<proteinExistence type="predicted"/>
<evidence type="ECO:0000313" key="2">
    <source>
        <dbReference type="EMBL" id="GMH74863.1"/>
    </source>
</evidence>
<accession>A0A9W7EFP7</accession>
<feature type="non-terminal residue" evidence="2">
    <location>
        <position position="1"/>
    </location>
</feature>
<dbReference type="AlphaFoldDB" id="A0A9W7EFP7"/>
<evidence type="ECO:0000313" key="3">
    <source>
        <dbReference type="Proteomes" id="UP001165082"/>
    </source>
</evidence>